<evidence type="ECO:0000256" key="1">
    <source>
        <dbReference type="SAM" id="MobiDB-lite"/>
    </source>
</evidence>
<dbReference type="AlphaFoldDB" id="A0A2W5T534"/>
<dbReference type="Proteomes" id="UP000249061">
    <property type="component" value="Unassembled WGS sequence"/>
</dbReference>
<protein>
    <recommendedName>
        <fullName evidence="2">T6SS immunity protein Tdi1 C-terminal domain-containing protein</fullName>
    </recommendedName>
</protein>
<organism evidence="3 4">
    <name type="scientific">Archangium gephyra</name>
    <dbReference type="NCBI Taxonomy" id="48"/>
    <lineage>
        <taxon>Bacteria</taxon>
        <taxon>Pseudomonadati</taxon>
        <taxon>Myxococcota</taxon>
        <taxon>Myxococcia</taxon>
        <taxon>Myxococcales</taxon>
        <taxon>Cystobacterineae</taxon>
        <taxon>Archangiaceae</taxon>
        <taxon>Archangium</taxon>
    </lineage>
</organism>
<dbReference type="EMBL" id="QFQP01000027">
    <property type="protein sequence ID" value="PZR08013.1"/>
    <property type="molecule type" value="Genomic_DNA"/>
</dbReference>
<evidence type="ECO:0000313" key="4">
    <source>
        <dbReference type="Proteomes" id="UP000249061"/>
    </source>
</evidence>
<gene>
    <name evidence="3" type="ORF">DI536_25595</name>
</gene>
<feature type="compositionally biased region" description="Basic residues" evidence="1">
    <location>
        <begin position="1"/>
        <end position="27"/>
    </location>
</feature>
<name>A0A2W5T534_9BACT</name>
<evidence type="ECO:0000313" key="3">
    <source>
        <dbReference type="EMBL" id="PZR08013.1"/>
    </source>
</evidence>
<reference evidence="3 4" key="1">
    <citation type="submission" date="2017-08" db="EMBL/GenBank/DDBJ databases">
        <title>Infants hospitalized years apart are colonized by the same room-sourced microbial strains.</title>
        <authorList>
            <person name="Brooks B."/>
            <person name="Olm M.R."/>
            <person name="Firek B.A."/>
            <person name="Baker R."/>
            <person name="Thomas B.C."/>
            <person name="Morowitz M.J."/>
            <person name="Banfield J.F."/>
        </authorList>
    </citation>
    <scope>NUCLEOTIDE SEQUENCE [LARGE SCALE GENOMIC DNA]</scope>
    <source>
        <strain evidence="3">S2_003_000_R2_14</strain>
    </source>
</reference>
<dbReference type="InterPro" id="IPR015002">
    <property type="entry name" value="T6SS_Tdi1_C"/>
</dbReference>
<dbReference type="Pfam" id="PF08906">
    <property type="entry name" value="T6SS_Tdi1_C"/>
    <property type="match status" value="1"/>
</dbReference>
<sequence length="207" mass="22736">MASKKKKPVVAKKKPAAARKPALKKKPVVVPKPASYDFSGPHPQFTAFTKQFKPGRYADGLLLVTPPGALDAELAPWLVNRMSGRVSLGRTAFGEFLVFRDLRERALLNGDAEPEVACDFVVVDIHTKQMKVLAHSLEALVGFVDDASWQTDFLRKALYDQVKSKLGACADDECYGFVPALVLGGAEAPGFVARQKWREHQAMLLQT</sequence>
<feature type="domain" description="T6SS immunity protein Tdi1 C-terminal" evidence="2">
    <location>
        <begin position="145"/>
        <end position="206"/>
    </location>
</feature>
<feature type="region of interest" description="Disordered" evidence="1">
    <location>
        <begin position="1"/>
        <end position="28"/>
    </location>
</feature>
<proteinExistence type="predicted"/>
<accession>A0A2W5T534</accession>
<evidence type="ECO:0000259" key="2">
    <source>
        <dbReference type="Pfam" id="PF08906"/>
    </source>
</evidence>
<comment type="caution">
    <text evidence="3">The sequence shown here is derived from an EMBL/GenBank/DDBJ whole genome shotgun (WGS) entry which is preliminary data.</text>
</comment>